<protein>
    <submittedName>
        <fullName evidence="9">MFS transporter</fullName>
    </submittedName>
</protein>
<name>A0ABQ3ZX27_9ACTN</name>
<sequence length="407" mass="41819">MPSPDTLTRRHVSPGPRGDARGFWPFAGLLALFYVAASAPSPLYGDYAVRWHFTDSTLTVVFAVYAVPLLISLLVFGGISDEIGRKPVALTASFLLAVSLVLFVVADGLTLLIAARALQGFATGLLTAVASAALLDLQPRHRPGLASLLGASLSTGGLAAGALLSGLLVQYAWSPARLTYVVILVALIVLALTVTVRAGETVTGTATPRIRIRMRVAVPAEARTAFAAAIPSLLATWALNSFYLSLGPSLAKTLSHSTSHLPGAIPVVLLTGCACLSTITTRTWASRTCMLSGCAVLAAGSGLTVVATALTSANLFYVSAVISGIGFGMAFSGTFRSLVALARPAERGALIAATYVIGYATFAVPAIIAGIVSTHFGLTHTALGYSAVVAALALIAVATTSRTLEKP</sequence>
<comment type="subcellular location">
    <subcellularLocation>
        <location evidence="1">Cell membrane</location>
        <topology evidence="1">Multi-pass membrane protein</topology>
    </subcellularLocation>
</comment>
<dbReference type="InterPro" id="IPR036259">
    <property type="entry name" value="MFS_trans_sf"/>
</dbReference>
<gene>
    <name evidence="9" type="ORF">Ahu01nite_062310</name>
</gene>
<feature type="transmembrane region" description="Helical" evidence="7">
    <location>
        <begin position="112"/>
        <end position="135"/>
    </location>
</feature>
<feature type="transmembrane region" description="Helical" evidence="7">
    <location>
        <begin position="382"/>
        <end position="401"/>
    </location>
</feature>
<keyword evidence="2" id="KW-0813">Transport</keyword>
<evidence type="ECO:0000256" key="6">
    <source>
        <dbReference type="ARBA" id="ARBA00023136"/>
    </source>
</evidence>
<feature type="transmembrane region" description="Helical" evidence="7">
    <location>
        <begin position="350"/>
        <end position="376"/>
    </location>
</feature>
<organism evidence="9 10">
    <name type="scientific">Winogradskya humida</name>
    <dbReference type="NCBI Taxonomy" id="113566"/>
    <lineage>
        <taxon>Bacteria</taxon>
        <taxon>Bacillati</taxon>
        <taxon>Actinomycetota</taxon>
        <taxon>Actinomycetes</taxon>
        <taxon>Micromonosporales</taxon>
        <taxon>Micromonosporaceae</taxon>
        <taxon>Winogradskya</taxon>
    </lineage>
</organism>
<feature type="transmembrane region" description="Helical" evidence="7">
    <location>
        <begin position="178"/>
        <end position="199"/>
    </location>
</feature>
<dbReference type="Pfam" id="PF07690">
    <property type="entry name" value="MFS_1"/>
    <property type="match status" value="1"/>
</dbReference>
<evidence type="ECO:0000313" key="9">
    <source>
        <dbReference type="EMBL" id="GIE23129.1"/>
    </source>
</evidence>
<keyword evidence="4 7" id="KW-0812">Transmembrane</keyword>
<feature type="transmembrane region" description="Helical" evidence="7">
    <location>
        <begin position="291"/>
        <end position="310"/>
    </location>
</feature>
<comment type="caution">
    <text evidence="9">The sequence shown here is derived from an EMBL/GenBank/DDBJ whole genome shotgun (WGS) entry which is preliminary data.</text>
</comment>
<dbReference type="PANTHER" id="PTHR23517">
    <property type="entry name" value="RESISTANCE PROTEIN MDTM, PUTATIVE-RELATED-RELATED"/>
    <property type="match status" value="1"/>
</dbReference>
<dbReference type="InterPro" id="IPR020846">
    <property type="entry name" value="MFS_dom"/>
</dbReference>
<dbReference type="EMBL" id="BOMN01000087">
    <property type="protein sequence ID" value="GIE23129.1"/>
    <property type="molecule type" value="Genomic_DNA"/>
</dbReference>
<evidence type="ECO:0000256" key="3">
    <source>
        <dbReference type="ARBA" id="ARBA00022475"/>
    </source>
</evidence>
<feature type="domain" description="Major facilitator superfamily (MFS) profile" evidence="8">
    <location>
        <begin position="20"/>
        <end position="407"/>
    </location>
</feature>
<dbReference type="PANTHER" id="PTHR23517:SF3">
    <property type="entry name" value="INTEGRAL MEMBRANE TRANSPORT PROTEIN"/>
    <property type="match status" value="1"/>
</dbReference>
<evidence type="ECO:0000256" key="5">
    <source>
        <dbReference type="ARBA" id="ARBA00022989"/>
    </source>
</evidence>
<feature type="transmembrane region" description="Helical" evidence="7">
    <location>
        <begin position="57"/>
        <end position="76"/>
    </location>
</feature>
<keyword evidence="10" id="KW-1185">Reference proteome</keyword>
<dbReference type="Gene3D" id="1.20.1250.20">
    <property type="entry name" value="MFS general substrate transporter like domains"/>
    <property type="match status" value="1"/>
</dbReference>
<feature type="transmembrane region" description="Helical" evidence="7">
    <location>
        <begin position="316"/>
        <end position="338"/>
    </location>
</feature>
<evidence type="ECO:0000313" key="10">
    <source>
        <dbReference type="Proteomes" id="UP000603200"/>
    </source>
</evidence>
<dbReference type="SUPFAM" id="SSF103473">
    <property type="entry name" value="MFS general substrate transporter"/>
    <property type="match status" value="1"/>
</dbReference>
<keyword evidence="6 7" id="KW-0472">Membrane</keyword>
<evidence type="ECO:0000256" key="2">
    <source>
        <dbReference type="ARBA" id="ARBA00022448"/>
    </source>
</evidence>
<evidence type="ECO:0000256" key="7">
    <source>
        <dbReference type="SAM" id="Phobius"/>
    </source>
</evidence>
<feature type="transmembrane region" description="Helical" evidence="7">
    <location>
        <begin position="88"/>
        <end position="106"/>
    </location>
</feature>
<feature type="transmembrane region" description="Helical" evidence="7">
    <location>
        <begin position="147"/>
        <end position="172"/>
    </location>
</feature>
<feature type="transmembrane region" description="Helical" evidence="7">
    <location>
        <begin position="259"/>
        <end position="279"/>
    </location>
</feature>
<dbReference type="InterPro" id="IPR050171">
    <property type="entry name" value="MFS_Transporters"/>
</dbReference>
<proteinExistence type="predicted"/>
<dbReference type="PROSITE" id="PS50850">
    <property type="entry name" value="MFS"/>
    <property type="match status" value="1"/>
</dbReference>
<dbReference type="InterPro" id="IPR011701">
    <property type="entry name" value="MFS"/>
</dbReference>
<reference evidence="9 10" key="1">
    <citation type="submission" date="2021-01" db="EMBL/GenBank/DDBJ databases">
        <title>Whole genome shotgun sequence of Actinoplanes humidus NBRC 14915.</title>
        <authorList>
            <person name="Komaki H."/>
            <person name="Tamura T."/>
        </authorList>
    </citation>
    <scope>NUCLEOTIDE SEQUENCE [LARGE SCALE GENOMIC DNA]</scope>
    <source>
        <strain evidence="9 10">NBRC 14915</strain>
    </source>
</reference>
<evidence type="ECO:0000256" key="1">
    <source>
        <dbReference type="ARBA" id="ARBA00004651"/>
    </source>
</evidence>
<dbReference type="Proteomes" id="UP000603200">
    <property type="component" value="Unassembled WGS sequence"/>
</dbReference>
<keyword evidence="5 7" id="KW-1133">Transmembrane helix</keyword>
<evidence type="ECO:0000259" key="8">
    <source>
        <dbReference type="PROSITE" id="PS50850"/>
    </source>
</evidence>
<accession>A0ABQ3ZX27</accession>
<feature type="transmembrane region" description="Helical" evidence="7">
    <location>
        <begin position="220"/>
        <end position="239"/>
    </location>
</feature>
<evidence type="ECO:0000256" key="4">
    <source>
        <dbReference type="ARBA" id="ARBA00022692"/>
    </source>
</evidence>
<keyword evidence="3" id="KW-1003">Cell membrane</keyword>
<feature type="transmembrane region" description="Helical" evidence="7">
    <location>
        <begin position="20"/>
        <end position="37"/>
    </location>
</feature>